<reference evidence="1" key="1">
    <citation type="submission" date="2016-10" db="EMBL/GenBank/DDBJ databases">
        <title>Sequence of Gallionella enrichment culture.</title>
        <authorList>
            <person name="Poehlein A."/>
            <person name="Muehling M."/>
            <person name="Daniel R."/>
        </authorList>
    </citation>
    <scope>NUCLEOTIDE SEQUENCE</scope>
</reference>
<name>A0A1J5S823_9ZZZZ</name>
<dbReference type="AlphaFoldDB" id="A0A1J5S823"/>
<dbReference type="InterPro" id="IPR045445">
    <property type="entry name" value="DUF6502"/>
</dbReference>
<gene>
    <name evidence="1" type="ORF">GALL_133110</name>
</gene>
<comment type="caution">
    <text evidence="1">The sequence shown here is derived from an EMBL/GenBank/DDBJ whole genome shotgun (WGS) entry which is preliminary data.</text>
</comment>
<protein>
    <submittedName>
        <fullName evidence="1">Uncharacterized protein</fullName>
    </submittedName>
</protein>
<accession>A0A1J5S823</accession>
<proteinExistence type="predicted"/>
<sequence>MNKIAEVNSENPVTQRMLTALQRVLKPLIRLSLAQGINFQMLVETLKTVLVQVAEDEFKLQQRSQTDSRISLLTGLHRKDVHRLRDQPDALLSQPQLVTLGSQLVGLWISDADFIDANGSPKALPRLASVGGDISFDRLVSRVSKDIRARPVLDEWLRVGVVHIDENDYVHLNTEAFVPSADFEGKLFFFQQNLHDHAAATAHNLMNQTPPMFERCVYYDGLTAASINELKALAEEQGMIALKTVNARAIELQVASQLPAEADQRFTFALYFYHTKEDEDTKLVYENHQSKKTSG</sequence>
<organism evidence="1">
    <name type="scientific">mine drainage metagenome</name>
    <dbReference type="NCBI Taxonomy" id="410659"/>
    <lineage>
        <taxon>unclassified sequences</taxon>
        <taxon>metagenomes</taxon>
        <taxon>ecological metagenomes</taxon>
    </lineage>
</organism>
<evidence type="ECO:0000313" key="1">
    <source>
        <dbReference type="EMBL" id="OIR04641.1"/>
    </source>
</evidence>
<dbReference type="Pfam" id="PF20112">
    <property type="entry name" value="DUF6502"/>
    <property type="match status" value="1"/>
</dbReference>
<dbReference type="EMBL" id="MLJW01000056">
    <property type="protein sequence ID" value="OIR04641.1"/>
    <property type="molecule type" value="Genomic_DNA"/>
</dbReference>